<evidence type="ECO:0000256" key="3">
    <source>
        <dbReference type="ARBA" id="ARBA00022801"/>
    </source>
</evidence>
<dbReference type="PANTHER" id="PTHR34858:SF1">
    <property type="entry name" value="CYSO-CYSTEINE PEPTIDASE"/>
    <property type="match status" value="1"/>
</dbReference>
<keyword evidence="4" id="KW-0862">Zinc</keyword>
<evidence type="ECO:0000259" key="6">
    <source>
        <dbReference type="Pfam" id="PF14464"/>
    </source>
</evidence>
<keyword evidence="5" id="KW-0482">Metalloprotease</keyword>
<evidence type="ECO:0000313" key="8">
    <source>
        <dbReference type="Proteomes" id="UP000634308"/>
    </source>
</evidence>
<organism evidence="7 8">
    <name type="scientific">Deinococcus seoulensis</name>
    <dbReference type="NCBI Taxonomy" id="1837379"/>
    <lineage>
        <taxon>Bacteria</taxon>
        <taxon>Thermotogati</taxon>
        <taxon>Deinococcota</taxon>
        <taxon>Deinococci</taxon>
        <taxon>Deinococcales</taxon>
        <taxon>Deinococcaceae</taxon>
        <taxon>Deinococcus</taxon>
    </lineage>
</organism>
<dbReference type="CDD" id="cd08070">
    <property type="entry name" value="MPN_like"/>
    <property type="match status" value="1"/>
</dbReference>
<evidence type="ECO:0000256" key="1">
    <source>
        <dbReference type="ARBA" id="ARBA00022670"/>
    </source>
</evidence>
<feature type="domain" description="JAB" evidence="6">
    <location>
        <begin position="7"/>
        <end position="124"/>
    </location>
</feature>
<evidence type="ECO:0000313" key="7">
    <source>
        <dbReference type="EMBL" id="GGR43492.1"/>
    </source>
</evidence>
<accession>A0ABQ2RN12</accession>
<sequence>MLLLPDSLRAGLWAHARRDAPRECVGALGGLTVPPAAGALGGLTVPPAAGALPTWQVRTLYPLPNTARDPQREYLADPLHLLRALKAMRAEGLELVGLYHSHPRGPDRPSPTDTRLATYDVPYLIADLSGGTLRAYLLPAGQEVPVLAALAPEQRM</sequence>
<dbReference type="PANTHER" id="PTHR34858">
    <property type="entry name" value="CYSO-CYSTEINE PEPTIDASE"/>
    <property type="match status" value="1"/>
</dbReference>
<protein>
    <recommendedName>
        <fullName evidence="6">JAB domain-containing protein</fullName>
    </recommendedName>
</protein>
<dbReference type="Pfam" id="PF14464">
    <property type="entry name" value="Prok-JAB"/>
    <property type="match status" value="1"/>
</dbReference>
<keyword evidence="1" id="KW-0645">Protease</keyword>
<dbReference type="Gene3D" id="3.40.140.10">
    <property type="entry name" value="Cytidine Deaminase, domain 2"/>
    <property type="match status" value="1"/>
</dbReference>
<evidence type="ECO:0000256" key="4">
    <source>
        <dbReference type="ARBA" id="ARBA00022833"/>
    </source>
</evidence>
<keyword evidence="8" id="KW-1185">Reference proteome</keyword>
<dbReference type="Proteomes" id="UP000634308">
    <property type="component" value="Unassembled WGS sequence"/>
</dbReference>
<evidence type="ECO:0000256" key="2">
    <source>
        <dbReference type="ARBA" id="ARBA00022723"/>
    </source>
</evidence>
<dbReference type="EMBL" id="BMQM01000001">
    <property type="protein sequence ID" value="GGR43492.1"/>
    <property type="molecule type" value="Genomic_DNA"/>
</dbReference>
<keyword evidence="2" id="KW-0479">Metal-binding</keyword>
<proteinExistence type="predicted"/>
<keyword evidence="3" id="KW-0378">Hydrolase</keyword>
<dbReference type="InterPro" id="IPR028090">
    <property type="entry name" value="JAB_dom_prok"/>
</dbReference>
<reference evidence="8" key="1">
    <citation type="journal article" date="2019" name="Int. J. Syst. Evol. Microbiol.">
        <title>The Global Catalogue of Microorganisms (GCM) 10K type strain sequencing project: providing services to taxonomists for standard genome sequencing and annotation.</title>
        <authorList>
            <consortium name="The Broad Institute Genomics Platform"/>
            <consortium name="The Broad Institute Genome Sequencing Center for Infectious Disease"/>
            <person name="Wu L."/>
            <person name="Ma J."/>
        </authorList>
    </citation>
    <scope>NUCLEOTIDE SEQUENCE [LARGE SCALE GENOMIC DNA]</scope>
    <source>
        <strain evidence="8">JCM 31404</strain>
    </source>
</reference>
<name>A0ABQ2RN12_9DEIO</name>
<evidence type="ECO:0000256" key="5">
    <source>
        <dbReference type="ARBA" id="ARBA00023049"/>
    </source>
</evidence>
<comment type="caution">
    <text evidence="7">The sequence shown here is derived from an EMBL/GenBank/DDBJ whole genome shotgun (WGS) entry which is preliminary data.</text>
</comment>
<dbReference type="SUPFAM" id="SSF102712">
    <property type="entry name" value="JAB1/MPN domain"/>
    <property type="match status" value="1"/>
</dbReference>
<dbReference type="InterPro" id="IPR051929">
    <property type="entry name" value="VirAsm_ModProt"/>
</dbReference>
<gene>
    <name evidence="7" type="ORF">GCM10008959_00440</name>
</gene>